<feature type="signal peptide" evidence="1">
    <location>
        <begin position="1"/>
        <end position="20"/>
    </location>
</feature>
<evidence type="ECO:0000313" key="2">
    <source>
        <dbReference type="EMBL" id="CAJ1976373.1"/>
    </source>
</evidence>
<dbReference type="Proteomes" id="UP001189624">
    <property type="component" value="Chromosome 10"/>
</dbReference>
<dbReference type="Gramene" id="rna-AYBTSS11_LOCUS28510">
    <property type="protein sequence ID" value="CAJ1976373.1"/>
    <property type="gene ID" value="gene-AYBTSS11_LOCUS28510"/>
</dbReference>
<keyword evidence="3" id="KW-1185">Reference proteome</keyword>
<dbReference type="EMBL" id="OY731407">
    <property type="protein sequence ID" value="CAJ1976373.1"/>
    <property type="molecule type" value="Genomic_DNA"/>
</dbReference>
<proteinExistence type="predicted"/>
<keyword evidence="1" id="KW-0732">Signal</keyword>
<accession>A0AA86VUL7</accession>
<evidence type="ECO:0000256" key="1">
    <source>
        <dbReference type="SAM" id="SignalP"/>
    </source>
</evidence>
<sequence length="447" mass="50250">MMVIPKRLILCLIPTPVVMTVSLTMTSKLGLVVDVGIHLLKVIGIKANEPRPRIYSSVRVCYAPTTLKAYSMRLNKFYFISSEIQFRELTQQLVDPSFQVSGDKAVLGQVICACTSSIQTFHTNDCACFGIPIMRAPTILRSLPIRHLQPRAPAAVAPLPEKTRFHRELAAELNTLRSQGEIGLPQLLDAAVTTQKIASDSLVKICYRDCADRGAVDKYLEDNVEILDACNYFMDKMEHINKYVDSLRVVLHLVDRGGAAKPTTRALELLESCQSMEKRCKAMQNHRGSCLKKMLRQKLCHETELSEVMCGSKATALMSCRFLELGLSFDPKRGLPLMKMSQGTSSWLRMLQELAKQAEGSAEKKVQRRRCLSSLLMQTEGAARELKEQMKGKREKEMKYAVEGLKICCRELEHGVEIVEERVKILYKSLIDVRMTLLGILSQPTVL</sequence>
<feature type="chain" id="PRO_5041677185" evidence="1">
    <location>
        <begin position="21"/>
        <end position="447"/>
    </location>
</feature>
<evidence type="ECO:0000313" key="3">
    <source>
        <dbReference type="Proteomes" id="UP001189624"/>
    </source>
</evidence>
<gene>
    <name evidence="2" type="ORF">AYBTSS11_LOCUS28510</name>
</gene>
<name>A0AA86VUL7_9FABA</name>
<organism evidence="2 3">
    <name type="scientific">Sphenostylis stenocarpa</name>
    <dbReference type="NCBI Taxonomy" id="92480"/>
    <lineage>
        <taxon>Eukaryota</taxon>
        <taxon>Viridiplantae</taxon>
        <taxon>Streptophyta</taxon>
        <taxon>Embryophyta</taxon>
        <taxon>Tracheophyta</taxon>
        <taxon>Spermatophyta</taxon>
        <taxon>Magnoliopsida</taxon>
        <taxon>eudicotyledons</taxon>
        <taxon>Gunneridae</taxon>
        <taxon>Pentapetalae</taxon>
        <taxon>rosids</taxon>
        <taxon>fabids</taxon>
        <taxon>Fabales</taxon>
        <taxon>Fabaceae</taxon>
        <taxon>Papilionoideae</taxon>
        <taxon>50 kb inversion clade</taxon>
        <taxon>NPAAA clade</taxon>
        <taxon>indigoferoid/millettioid clade</taxon>
        <taxon>Phaseoleae</taxon>
        <taxon>Sphenostylis</taxon>
    </lineage>
</organism>
<dbReference type="AlphaFoldDB" id="A0AA86VUL7"/>
<dbReference type="Pfam" id="PF03087">
    <property type="entry name" value="BPS1"/>
    <property type="match status" value="1"/>
</dbReference>
<dbReference type="GO" id="GO:0048367">
    <property type="term" value="P:shoot system development"/>
    <property type="evidence" value="ECO:0007669"/>
    <property type="project" value="InterPro"/>
</dbReference>
<reference evidence="2" key="1">
    <citation type="submission" date="2023-10" db="EMBL/GenBank/DDBJ databases">
        <authorList>
            <person name="Domelevo Entfellner J.-B."/>
        </authorList>
    </citation>
    <scope>NUCLEOTIDE SEQUENCE</scope>
</reference>
<protein>
    <submittedName>
        <fullName evidence="2">Uncharacterized protein</fullName>
    </submittedName>
</protein>
<dbReference type="GO" id="GO:0048364">
    <property type="term" value="P:root development"/>
    <property type="evidence" value="ECO:0007669"/>
    <property type="project" value="InterPro"/>
</dbReference>
<dbReference type="PANTHER" id="PTHR31509">
    <property type="entry name" value="BPS1-LIKE PROTEIN"/>
    <property type="match status" value="1"/>
</dbReference>
<dbReference type="InterPro" id="IPR004320">
    <property type="entry name" value="BPS1_pln"/>
</dbReference>